<evidence type="ECO:0000256" key="6">
    <source>
        <dbReference type="ARBA" id="ARBA00022989"/>
    </source>
</evidence>
<name>A0A1G7UZV2_9HYPH</name>
<comment type="subcellular location">
    <subcellularLocation>
        <location evidence="1 9">Cell inner membrane</location>
        <topology evidence="1 9">Multi-pass membrane protein</topology>
    </subcellularLocation>
</comment>
<evidence type="ECO:0000259" key="10">
    <source>
        <dbReference type="Pfam" id="PF04290"/>
    </source>
</evidence>
<dbReference type="GO" id="GO:0005886">
    <property type="term" value="C:plasma membrane"/>
    <property type="evidence" value="ECO:0007669"/>
    <property type="project" value="UniProtKB-SubCell"/>
</dbReference>
<keyword evidence="6 9" id="KW-1133">Transmembrane helix</keyword>
<organism evidence="11 12">
    <name type="scientific">Pelagibacterium luteolum</name>
    <dbReference type="NCBI Taxonomy" id="440168"/>
    <lineage>
        <taxon>Bacteria</taxon>
        <taxon>Pseudomonadati</taxon>
        <taxon>Pseudomonadota</taxon>
        <taxon>Alphaproteobacteria</taxon>
        <taxon>Hyphomicrobiales</taxon>
        <taxon>Devosiaceae</taxon>
        <taxon>Pelagibacterium</taxon>
    </lineage>
</organism>
<dbReference type="PROSITE" id="PS51257">
    <property type="entry name" value="PROKAR_LIPOPROTEIN"/>
    <property type="match status" value="1"/>
</dbReference>
<dbReference type="GO" id="GO:0022857">
    <property type="term" value="F:transmembrane transporter activity"/>
    <property type="evidence" value="ECO:0007669"/>
    <property type="project" value="UniProtKB-UniRule"/>
</dbReference>
<protein>
    <recommendedName>
        <fullName evidence="9">TRAP transporter small permease protein</fullName>
    </recommendedName>
</protein>
<evidence type="ECO:0000313" key="11">
    <source>
        <dbReference type="EMBL" id="SDG53102.1"/>
    </source>
</evidence>
<gene>
    <name evidence="11" type="ORF">SAMN04487974_103394</name>
</gene>
<feature type="transmembrane region" description="Helical" evidence="9">
    <location>
        <begin position="21"/>
        <end position="43"/>
    </location>
</feature>
<evidence type="ECO:0000256" key="1">
    <source>
        <dbReference type="ARBA" id="ARBA00004429"/>
    </source>
</evidence>
<evidence type="ECO:0000256" key="5">
    <source>
        <dbReference type="ARBA" id="ARBA00022692"/>
    </source>
</evidence>
<dbReference type="AlphaFoldDB" id="A0A1G7UZV2"/>
<accession>A0A1G7UZV2</accession>
<feature type="transmembrane region" description="Helical" evidence="9">
    <location>
        <begin position="96"/>
        <end position="114"/>
    </location>
</feature>
<comment type="subunit">
    <text evidence="9">The complex comprises the extracytoplasmic solute receptor protein and the two transmembrane proteins.</text>
</comment>
<feature type="domain" description="Tripartite ATP-independent periplasmic transporters DctQ component" evidence="10">
    <location>
        <begin position="32"/>
        <end position="157"/>
    </location>
</feature>
<dbReference type="Pfam" id="PF04290">
    <property type="entry name" value="DctQ"/>
    <property type="match status" value="1"/>
</dbReference>
<dbReference type="InterPro" id="IPR007387">
    <property type="entry name" value="TRAP_DctQ"/>
</dbReference>
<comment type="similarity">
    <text evidence="8 9">Belongs to the TRAP transporter small permease family.</text>
</comment>
<keyword evidence="4 9" id="KW-0997">Cell inner membrane</keyword>
<evidence type="ECO:0000256" key="7">
    <source>
        <dbReference type="ARBA" id="ARBA00023136"/>
    </source>
</evidence>
<keyword evidence="2 9" id="KW-0813">Transport</keyword>
<evidence type="ECO:0000256" key="9">
    <source>
        <dbReference type="RuleBase" id="RU369079"/>
    </source>
</evidence>
<evidence type="ECO:0000256" key="4">
    <source>
        <dbReference type="ARBA" id="ARBA00022519"/>
    </source>
</evidence>
<evidence type="ECO:0000256" key="3">
    <source>
        <dbReference type="ARBA" id="ARBA00022475"/>
    </source>
</evidence>
<dbReference type="Proteomes" id="UP000199495">
    <property type="component" value="Unassembled WGS sequence"/>
</dbReference>
<keyword evidence="3" id="KW-1003">Cell membrane</keyword>
<proteinExistence type="inferred from homology"/>
<dbReference type="RefSeq" id="WP_090594650.1">
    <property type="nucleotide sequence ID" value="NZ_FNCS01000003.1"/>
</dbReference>
<sequence length="172" mass="19324">MQSAVRMFLLFDKGLNRLISIISVLALAAAACLGMLQVVSRFVLKLPLEWTEVMIRIFLAWMVFVGAALVFRAGAMIAVDLMRHMMPERFRRAHDLFITLTTLLFLALLGYWGLVYANRSATQTILGMHYLSVYWAYLSIPVGCVCSAIAVIARFLDAEPVVDEAEELKLVH</sequence>
<evidence type="ECO:0000256" key="8">
    <source>
        <dbReference type="ARBA" id="ARBA00038436"/>
    </source>
</evidence>
<comment type="function">
    <text evidence="9">Part of the tripartite ATP-independent periplasmic (TRAP) transport system.</text>
</comment>
<dbReference type="GO" id="GO:0015740">
    <property type="term" value="P:C4-dicarboxylate transport"/>
    <property type="evidence" value="ECO:0007669"/>
    <property type="project" value="TreeGrafter"/>
</dbReference>
<dbReference type="PANTHER" id="PTHR35011:SF11">
    <property type="entry name" value="TRAP TRANSPORTER SMALL PERMEASE PROTEIN"/>
    <property type="match status" value="1"/>
</dbReference>
<dbReference type="InterPro" id="IPR055348">
    <property type="entry name" value="DctQ"/>
</dbReference>
<dbReference type="PANTHER" id="PTHR35011">
    <property type="entry name" value="2,3-DIKETO-L-GULONATE TRAP TRANSPORTER SMALL PERMEASE PROTEIN YIAM"/>
    <property type="match status" value="1"/>
</dbReference>
<feature type="transmembrane region" description="Helical" evidence="9">
    <location>
        <begin position="55"/>
        <end position="75"/>
    </location>
</feature>
<dbReference type="OrthoDB" id="4964541at2"/>
<dbReference type="STRING" id="440168.SAMN04487974_103394"/>
<evidence type="ECO:0000313" key="12">
    <source>
        <dbReference type="Proteomes" id="UP000199495"/>
    </source>
</evidence>
<reference evidence="11 12" key="1">
    <citation type="submission" date="2016-10" db="EMBL/GenBank/DDBJ databases">
        <authorList>
            <person name="de Groot N.N."/>
        </authorList>
    </citation>
    <scope>NUCLEOTIDE SEQUENCE [LARGE SCALE GENOMIC DNA]</scope>
    <source>
        <strain evidence="11 12">CGMCC 1.10267</strain>
    </source>
</reference>
<keyword evidence="12" id="KW-1185">Reference proteome</keyword>
<evidence type="ECO:0000256" key="2">
    <source>
        <dbReference type="ARBA" id="ARBA00022448"/>
    </source>
</evidence>
<keyword evidence="7 9" id="KW-0472">Membrane</keyword>
<feature type="transmembrane region" description="Helical" evidence="9">
    <location>
        <begin position="134"/>
        <end position="156"/>
    </location>
</feature>
<keyword evidence="5 9" id="KW-0812">Transmembrane</keyword>
<dbReference type="EMBL" id="FNCS01000003">
    <property type="protein sequence ID" value="SDG53102.1"/>
    <property type="molecule type" value="Genomic_DNA"/>
</dbReference>